<proteinExistence type="predicted"/>
<dbReference type="STRING" id="1848.SAMN05443637_104244"/>
<evidence type="ECO:0000313" key="2">
    <source>
        <dbReference type="Proteomes" id="UP000184363"/>
    </source>
</evidence>
<evidence type="ECO:0000313" key="1">
    <source>
        <dbReference type="EMBL" id="SHK28870.1"/>
    </source>
</evidence>
<dbReference type="Proteomes" id="UP000184363">
    <property type="component" value="Unassembled WGS sequence"/>
</dbReference>
<dbReference type="EMBL" id="FRAP01000004">
    <property type="protein sequence ID" value="SHK28870.1"/>
    <property type="molecule type" value="Genomic_DNA"/>
</dbReference>
<protein>
    <submittedName>
        <fullName evidence="1">Uncharacterized protein</fullName>
    </submittedName>
</protein>
<sequence>MRAPLSAALKATNGTFVAASPTKVPFVEVQA</sequence>
<accession>A0A1M6R8V8</accession>
<gene>
    <name evidence="1" type="ORF">SAMN05443637_104244</name>
</gene>
<dbReference type="AlphaFoldDB" id="A0A1M6R8V8"/>
<organism evidence="1 2">
    <name type="scientific">Pseudonocardia thermophila</name>
    <dbReference type="NCBI Taxonomy" id="1848"/>
    <lineage>
        <taxon>Bacteria</taxon>
        <taxon>Bacillati</taxon>
        <taxon>Actinomycetota</taxon>
        <taxon>Actinomycetes</taxon>
        <taxon>Pseudonocardiales</taxon>
        <taxon>Pseudonocardiaceae</taxon>
        <taxon>Pseudonocardia</taxon>
    </lineage>
</organism>
<name>A0A1M6R8V8_PSETH</name>
<reference evidence="1 2" key="1">
    <citation type="submission" date="2016-11" db="EMBL/GenBank/DDBJ databases">
        <authorList>
            <person name="Jaros S."/>
            <person name="Januszkiewicz K."/>
            <person name="Wedrychowicz H."/>
        </authorList>
    </citation>
    <scope>NUCLEOTIDE SEQUENCE [LARGE SCALE GENOMIC DNA]</scope>
    <source>
        <strain evidence="1 2">DSM 43832</strain>
    </source>
</reference>
<keyword evidence="2" id="KW-1185">Reference proteome</keyword>